<evidence type="ECO:0000313" key="10">
    <source>
        <dbReference type="Proteomes" id="UP001165160"/>
    </source>
</evidence>
<sequence length="1258" mass="139534">MCFSDSSLWSNLYITGTSRLSKINDDVETYTVDSNNWSPRSISFVTRDTFLAMDNKGKVYEYSSDSMTRIGTFATISNNQAITSVLCLGHLDLVAVGAQDGIYFFALEDGLGGGNLGVSSSDRSISIPNPNRFALGEFEDELLILTNTDSVDTITRKCIPGTSCSSGREGVLVSDPTKILGFLDVAVLKERGVILVTVCSTVEYTYSVRSCPLSGSGMDIDMDCSLFENKRPTSMENQFYVESYDWHYDWQATCVEVDISKKIVYILGSFAMWAVDFDGNYIFHLDTDDGPTGFAFRPHEAFQISKIQPPASTSKAGTVIELPLDVNDHRNISLSDNFDFLQVADKITVRAEGYIQTVQDGLVAKIDVAGDVEHSSTSMTAKLGINSAGVWTVYVSGESGGVQVEFMNSPFILTVEPEVTDASKTEVIHLTSDIVAGEKFVGRFKLFDAYQNPTNWLGDRLYAEPAGDLVKSDGVWEYSSTLTPTTSGIYSIEITLGSNKDHIYGSPFQYTVKADVPDVSKCVDSVKNMKKEFFSSGSTFTGAMELSATPRDQYNNLVLDAVGFEAHMRLISGGIPGEATIVALSAADQYKAEVPVAENSESVIEVGIKYNDEFLDGSPKIITIKPYQDNLPTILGGVAAGVLLVSVGLWRFLKMREKRKVNQIRNSFSAQKFALQMEVKNLHESLRKKKHSDKEIEIMKKAMEEQGKERSDELRQVLIPSSEVKVVSLLGQGAFGTVNLGTYKDQDVAIKQLISIDEESVQRFRFECFLMKELRHPNVVKLVGVCWDDMMLGCLLEYIDGGSLEDRLKKDWTQPMSDRMTWKGALLSLAKDAANGVRYLHHSRYYDENEETWKDCIIHRDLKPDNMLVTKDNVLKLTDFGEARAADLSMTMTAVGTPIYISPEVMRNDRYDLKADTYSFGVVLAAMVRADKTIVEFFFSQLQRKMKKRSRLGIGIGSLNRYLERGWRPPLPAEFYPKLKRLISRCWAEEPADRPDFDQIVEELSGPISLEVQLNPEPIFGSGLVIADEDGEDGLENMDKTERFSLSGTGIAQSLDGSVRLADMLQNERVKNEELTAENENLLREIDSLKAQVKEGGGTVVDVVYKKQPPTIVKLKEQPTIVKFGVEDQKVGMVTAGAAVGSAPEKKELFESAPNPFANIFHSTTATDMKSEEETKKAKELSETAPNPFANIFHSTTATEMKSEEETKKAKELSETAPNPFANIFHSTTATDMKAEEETKKAKELSETAPNPFANIFR</sequence>
<dbReference type="GO" id="GO:0005524">
    <property type="term" value="F:ATP binding"/>
    <property type="evidence" value="ECO:0007669"/>
    <property type="project" value="UniProtKB-UniRule"/>
</dbReference>
<protein>
    <recommendedName>
        <fullName evidence="8">Protein kinase domain-containing protein</fullName>
    </recommendedName>
</protein>
<feature type="domain" description="Protein kinase" evidence="8">
    <location>
        <begin position="724"/>
        <end position="1020"/>
    </location>
</feature>
<keyword evidence="6" id="KW-0175">Coiled coil</keyword>
<keyword evidence="10" id="KW-1185">Reference proteome</keyword>
<evidence type="ECO:0000256" key="4">
    <source>
        <dbReference type="PROSITE-ProRule" id="PRU00087"/>
    </source>
</evidence>
<dbReference type="PANTHER" id="PTHR44329:SF298">
    <property type="entry name" value="MIXED LINEAGE KINASE DOMAIN-LIKE PROTEIN"/>
    <property type="match status" value="1"/>
</dbReference>
<feature type="coiled-coil region" evidence="6">
    <location>
        <begin position="1065"/>
        <end position="1092"/>
    </location>
</feature>
<keyword evidence="1" id="KW-0418">Kinase</keyword>
<evidence type="ECO:0000256" key="7">
    <source>
        <dbReference type="SAM" id="MobiDB-lite"/>
    </source>
</evidence>
<dbReference type="Gene3D" id="2.60.40.10">
    <property type="entry name" value="Immunoglobulins"/>
    <property type="match status" value="1"/>
</dbReference>
<dbReference type="PROSITE" id="PS50011">
    <property type="entry name" value="PROTEIN_KINASE_DOM"/>
    <property type="match status" value="1"/>
</dbReference>
<dbReference type="EMBL" id="BRXX01000054">
    <property type="protein sequence ID" value="GMH85965.1"/>
    <property type="molecule type" value="Genomic_DNA"/>
</dbReference>
<evidence type="ECO:0000256" key="5">
    <source>
        <dbReference type="PROSITE-ProRule" id="PRU10141"/>
    </source>
</evidence>
<dbReference type="GO" id="GO:0004674">
    <property type="term" value="F:protein serine/threonine kinase activity"/>
    <property type="evidence" value="ECO:0007669"/>
    <property type="project" value="TreeGrafter"/>
</dbReference>
<organism evidence="9 10">
    <name type="scientific">Triparma verrucosa</name>
    <dbReference type="NCBI Taxonomy" id="1606542"/>
    <lineage>
        <taxon>Eukaryota</taxon>
        <taxon>Sar</taxon>
        <taxon>Stramenopiles</taxon>
        <taxon>Ochrophyta</taxon>
        <taxon>Bolidophyceae</taxon>
        <taxon>Parmales</taxon>
        <taxon>Triparmaceae</taxon>
        <taxon>Triparma</taxon>
    </lineage>
</organism>
<evidence type="ECO:0000256" key="2">
    <source>
        <dbReference type="ARBA" id="ARBA00022741"/>
    </source>
</evidence>
<dbReference type="Gene3D" id="3.30.200.20">
    <property type="entry name" value="Phosphorylase Kinase, domain 1"/>
    <property type="match status" value="1"/>
</dbReference>
<dbReference type="Gene3D" id="1.10.510.10">
    <property type="entry name" value="Transferase(Phosphotransferase) domain 1"/>
    <property type="match status" value="1"/>
</dbReference>
<feature type="compositionally biased region" description="Basic and acidic residues" evidence="7">
    <location>
        <begin position="1233"/>
        <end position="1246"/>
    </location>
</feature>
<dbReference type="PROSITE" id="PS00108">
    <property type="entry name" value="PROTEIN_KINASE_ST"/>
    <property type="match status" value="1"/>
</dbReference>
<dbReference type="InterPro" id="IPR017441">
    <property type="entry name" value="Protein_kinase_ATP_BS"/>
</dbReference>
<dbReference type="Proteomes" id="UP001165160">
    <property type="component" value="Unassembled WGS sequence"/>
</dbReference>
<evidence type="ECO:0000256" key="1">
    <source>
        <dbReference type="ARBA" id="ARBA00022527"/>
    </source>
</evidence>
<gene>
    <name evidence="9" type="ORF">TrVE_jg2679</name>
</gene>
<feature type="repeat" description="Filamin" evidence="4">
    <location>
        <begin position="473"/>
        <end position="512"/>
    </location>
</feature>
<keyword evidence="3 5" id="KW-0067">ATP-binding</keyword>
<feature type="binding site" evidence="5">
    <location>
        <position position="751"/>
    </location>
    <ligand>
        <name>ATP</name>
        <dbReference type="ChEBI" id="CHEBI:30616"/>
    </ligand>
</feature>
<evidence type="ECO:0000259" key="8">
    <source>
        <dbReference type="PROSITE" id="PS50011"/>
    </source>
</evidence>
<dbReference type="AlphaFoldDB" id="A0A9W7BDI4"/>
<dbReference type="SMART" id="SM00220">
    <property type="entry name" value="S_TKc"/>
    <property type="match status" value="1"/>
</dbReference>
<dbReference type="PROSITE" id="PS00107">
    <property type="entry name" value="PROTEIN_KINASE_ATP"/>
    <property type="match status" value="1"/>
</dbReference>
<dbReference type="InterPro" id="IPR008271">
    <property type="entry name" value="Ser/Thr_kinase_AS"/>
</dbReference>
<dbReference type="InterPro" id="IPR017868">
    <property type="entry name" value="Filamin/ABP280_repeat-like"/>
</dbReference>
<dbReference type="InterPro" id="IPR001245">
    <property type="entry name" value="Ser-Thr/Tyr_kinase_cat_dom"/>
</dbReference>
<comment type="caution">
    <text evidence="9">The sequence shown here is derived from an EMBL/GenBank/DDBJ whole genome shotgun (WGS) entry which is preliminary data.</text>
</comment>
<keyword evidence="2 5" id="KW-0547">Nucleotide-binding</keyword>
<proteinExistence type="predicted"/>
<name>A0A9W7BDI4_9STRA</name>
<dbReference type="InterPro" id="IPR011009">
    <property type="entry name" value="Kinase-like_dom_sf"/>
</dbReference>
<feature type="region of interest" description="Disordered" evidence="7">
    <location>
        <begin position="1202"/>
        <end position="1258"/>
    </location>
</feature>
<evidence type="ECO:0000313" key="9">
    <source>
        <dbReference type="EMBL" id="GMH85965.1"/>
    </source>
</evidence>
<keyword evidence="1" id="KW-0723">Serine/threonine-protein kinase</keyword>
<keyword evidence="1" id="KW-0808">Transferase</keyword>
<dbReference type="PROSITE" id="PS50194">
    <property type="entry name" value="FILAMIN_REPEAT"/>
    <property type="match status" value="1"/>
</dbReference>
<dbReference type="Pfam" id="PF07714">
    <property type="entry name" value="PK_Tyr_Ser-Thr"/>
    <property type="match status" value="1"/>
</dbReference>
<dbReference type="PANTHER" id="PTHR44329">
    <property type="entry name" value="SERINE/THREONINE-PROTEIN KINASE TNNI3K-RELATED"/>
    <property type="match status" value="1"/>
</dbReference>
<accession>A0A9W7BDI4</accession>
<dbReference type="InterPro" id="IPR013783">
    <property type="entry name" value="Ig-like_fold"/>
</dbReference>
<dbReference type="InterPro" id="IPR000719">
    <property type="entry name" value="Prot_kinase_dom"/>
</dbReference>
<reference evidence="10" key="1">
    <citation type="journal article" date="2023" name="Commun. Biol.">
        <title>Genome analysis of Parmales, the sister group of diatoms, reveals the evolutionary specialization of diatoms from phago-mixotrophs to photoautotrophs.</title>
        <authorList>
            <person name="Ban H."/>
            <person name="Sato S."/>
            <person name="Yoshikawa S."/>
            <person name="Yamada K."/>
            <person name="Nakamura Y."/>
            <person name="Ichinomiya M."/>
            <person name="Sato N."/>
            <person name="Blanc-Mathieu R."/>
            <person name="Endo H."/>
            <person name="Kuwata A."/>
            <person name="Ogata H."/>
        </authorList>
    </citation>
    <scope>NUCLEOTIDE SEQUENCE [LARGE SCALE GENOMIC DNA]</scope>
    <source>
        <strain evidence="10">NIES 3699</strain>
    </source>
</reference>
<dbReference type="SUPFAM" id="SSF56112">
    <property type="entry name" value="Protein kinase-like (PK-like)"/>
    <property type="match status" value="1"/>
</dbReference>
<evidence type="ECO:0000256" key="3">
    <source>
        <dbReference type="ARBA" id="ARBA00022840"/>
    </source>
</evidence>
<feature type="compositionally biased region" description="Basic and acidic residues" evidence="7">
    <location>
        <begin position="1202"/>
        <end position="1214"/>
    </location>
</feature>
<dbReference type="InterPro" id="IPR051681">
    <property type="entry name" value="Ser/Thr_Kinases-Pseudokinases"/>
</dbReference>
<evidence type="ECO:0000256" key="6">
    <source>
        <dbReference type="SAM" id="Coils"/>
    </source>
</evidence>